<evidence type="ECO:0000256" key="1">
    <source>
        <dbReference type="ARBA" id="ARBA00004141"/>
    </source>
</evidence>
<dbReference type="PANTHER" id="PTHR30576">
    <property type="entry name" value="COLANIC BIOSYNTHESIS UDP-GLUCOSE LIPID CARRIER TRANSFERASE"/>
    <property type="match status" value="1"/>
</dbReference>
<feature type="transmembrane region" description="Helical" evidence="8">
    <location>
        <begin position="104"/>
        <end position="122"/>
    </location>
</feature>
<feature type="transmembrane region" description="Helical" evidence="8">
    <location>
        <begin position="72"/>
        <end position="92"/>
    </location>
</feature>
<evidence type="ECO:0000313" key="11">
    <source>
        <dbReference type="Proteomes" id="UP001279553"/>
    </source>
</evidence>
<dbReference type="GO" id="GO:0016780">
    <property type="term" value="F:phosphotransferase activity, for other substituted phosphate groups"/>
    <property type="evidence" value="ECO:0007669"/>
    <property type="project" value="TreeGrafter"/>
</dbReference>
<evidence type="ECO:0000256" key="3">
    <source>
        <dbReference type="ARBA" id="ARBA00022679"/>
    </source>
</evidence>
<keyword evidence="11" id="KW-1185">Reference proteome</keyword>
<evidence type="ECO:0000256" key="2">
    <source>
        <dbReference type="ARBA" id="ARBA00006464"/>
    </source>
</evidence>
<feature type="transmembrane region" description="Helical" evidence="8">
    <location>
        <begin position="134"/>
        <end position="156"/>
    </location>
</feature>
<protein>
    <submittedName>
        <fullName evidence="10">Exopolysaccharide biosynthesis polyprenyl glycosylphosphotransferase</fullName>
    </submittedName>
</protein>
<reference evidence="10 11" key="1">
    <citation type="submission" date="2023-11" db="EMBL/GenBank/DDBJ databases">
        <title>MicrobeMod: A computational toolkit for identifying prokaryotic methylation and restriction-modification with nanopore sequencing.</title>
        <authorList>
            <person name="Crits-Christoph A."/>
            <person name="Kang S.C."/>
            <person name="Lee H."/>
            <person name="Ostrov N."/>
        </authorList>
    </citation>
    <scope>NUCLEOTIDE SEQUENCE [LARGE SCALE GENOMIC DNA]</scope>
    <source>
        <strain evidence="10 11">DSMZ 700</strain>
    </source>
</reference>
<dbReference type="RefSeq" id="WP_319613310.1">
    <property type="nucleotide sequence ID" value="NZ_JAWXYB010000018.1"/>
</dbReference>
<evidence type="ECO:0000256" key="6">
    <source>
        <dbReference type="ARBA" id="ARBA00023136"/>
    </source>
</evidence>
<dbReference type="NCBIfam" id="TIGR03025">
    <property type="entry name" value="EPS_sugtrans"/>
    <property type="match status" value="1"/>
</dbReference>
<name>A0AAW9DMT9_ACIAO</name>
<evidence type="ECO:0000256" key="5">
    <source>
        <dbReference type="ARBA" id="ARBA00022989"/>
    </source>
</evidence>
<accession>A0AAW9DMT9</accession>
<feature type="transmembrane region" description="Helical" evidence="8">
    <location>
        <begin position="305"/>
        <end position="326"/>
    </location>
</feature>
<keyword evidence="4 8" id="KW-0812">Transmembrane</keyword>
<dbReference type="Proteomes" id="UP001279553">
    <property type="component" value="Unassembled WGS sequence"/>
</dbReference>
<evidence type="ECO:0000259" key="9">
    <source>
        <dbReference type="Pfam" id="PF02397"/>
    </source>
</evidence>
<dbReference type="GO" id="GO:0016020">
    <property type="term" value="C:membrane"/>
    <property type="evidence" value="ECO:0007669"/>
    <property type="project" value="UniProtKB-SubCell"/>
</dbReference>
<dbReference type="InterPro" id="IPR017475">
    <property type="entry name" value="EPS_sugar_tfrase"/>
</dbReference>
<dbReference type="GO" id="GO:0000271">
    <property type="term" value="P:polysaccharide biosynthetic process"/>
    <property type="evidence" value="ECO:0007669"/>
    <property type="project" value="UniProtKB-KW"/>
</dbReference>
<proteinExistence type="inferred from homology"/>
<feature type="transmembrane region" description="Helical" evidence="8">
    <location>
        <begin position="33"/>
        <end position="52"/>
    </location>
</feature>
<dbReference type="InterPro" id="IPR003362">
    <property type="entry name" value="Bact_transf"/>
</dbReference>
<evidence type="ECO:0000256" key="7">
    <source>
        <dbReference type="ARBA" id="ARBA00023169"/>
    </source>
</evidence>
<dbReference type="Pfam" id="PF02397">
    <property type="entry name" value="Bac_transf"/>
    <property type="match status" value="1"/>
</dbReference>
<keyword evidence="3" id="KW-0808">Transferase</keyword>
<keyword evidence="7" id="KW-0270">Exopolysaccharide synthesis</keyword>
<comment type="similarity">
    <text evidence="2">Belongs to the bacterial sugar transferase family.</text>
</comment>
<comment type="subcellular location">
    <subcellularLocation>
        <location evidence="1">Membrane</location>
        <topology evidence="1">Multi-pass membrane protein</topology>
    </subcellularLocation>
</comment>
<keyword evidence="5 8" id="KW-1133">Transmembrane helix</keyword>
<dbReference type="PANTHER" id="PTHR30576:SF0">
    <property type="entry name" value="UNDECAPRENYL-PHOSPHATE N-ACETYLGALACTOSAMINYL 1-PHOSPHATE TRANSFERASE-RELATED"/>
    <property type="match status" value="1"/>
</dbReference>
<dbReference type="EMBL" id="JAWXYB010000018">
    <property type="protein sequence ID" value="MDX5930358.1"/>
    <property type="molecule type" value="Genomic_DNA"/>
</dbReference>
<keyword evidence="6 8" id="KW-0472">Membrane</keyword>
<sequence length="490" mass="52502">MYESRLAGMAAGSSHEIGAEYNRGVHRTVSWRWLGFSAALVGVDAAAALAAPKLAGLLIGTAPTLAAGTANWLAYAVITVAAMLLGGQYARAVARAPQDHAWPILRTLGSAHVIILLRFALLRQSPSVLPVDASIIWAGTAFGLAAGMIVALRFALGAWSRRAVVGAPSGATALVMTGHCDRDLRDRLDGLSGRRLGYMFAWGLPQAAGLRMIGDAESFVAMLRAGKIDDIMVFTRRSDDAIARRKIDALLASLADQPVRVRLAFDAVAEIGAGGVARGQSLRMVTVLDRPIGTWGAAFKRGFDLIGALVLLGVFAPLMAIIALLLRMSGPVLFRQRRIGRDGVAFTVLKFRTMRPVPTRATLQARRDDTRITRLGAVLRRLSLDELPQIFNVLQGEMSLVGPRPHAPNTIAGDFTFEQASAFYGVRHRVKPGLTGLAQVRGLRGPTAGVDMVAARVAADLEYIEHWSPWLDFVILLRTVPAVLGGENAF</sequence>
<gene>
    <name evidence="10" type="ORF">SIL87_06235</name>
</gene>
<evidence type="ECO:0000256" key="4">
    <source>
        <dbReference type="ARBA" id="ARBA00022692"/>
    </source>
</evidence>
<organism evidence="10 11">
    <name type="scientific">Acidiphilium acidophilum</name>
    <name type="common">Thiobacillus acidophilus</name>
    <dbReference type="NCBI Taxonomy" id="76588"/>
    <lineage>
        <taxon>Bacteria</taxon>
        <taxon>Pseudomonadati</taxon>
        <taxon>Pseudomonadota</taxon>
        <taxon>Alphaproteobacteria</taxon>
        <taxon>Acetobacterales</taxon>
        <taxon>Acidocellaceae</taxon>
        <taxon>Acidiphilium</taxon>
    </lineage>
</organism>
<evidence type="ECO:0000256" key="8">
    <source>
        <dbReference type="SAM" id="Phobius"/>
    </source>
</evidence>
<feature type="domain" description="Bacterial sugar transferase" evidence="9">
    <location>
        <begin position="300"/>
        <end position="484"/>
    </location>
</feature>
<evidence type="ECO:0000313" key="10">
    <source>
        <dbReference type="EMBL" id="MDX5930358.1"/>
    </source>
</evidence>
<comment type="caution">
    <text evidence="10">The sequence shown here is derived from an EMBL/GenBank/DDBJ whole genome shotgun (WGS) entry which is preliminary data.</text>
</comment>
<dbReference type="AlphaFoldDB" id="A0AAW9DMT9"/>